<keyword evidence="2" id="KW-1185">Reference proteome</keyword>
<gene>
    <name evidence="1" type="ORF">H9L42_00100</name>
</gene>
<name>A0A923NHL4_9FIRM</name>
<reference evidence="1" key="1">
    <citation type="submission" date="2020-08" db="EMBL/GenBank/DDBJ databases">
        <title>Genome public.</title>
        <authorList>
            <person name="Liu C."/>
            <person name="Sun Q."/>
        </authorList>
    </citation>
    <scope>NUCLEOTIDE SEQUENCE</scope>
    <source>
        <strain evidence="1">BX12</strain>
    </source>
</reference>
<proteinExistence type="predicted"/>
<accession>A0A923NHL4</accession>
<protein>
    <submittedName>
        <fullName evidence="1">GrdX family protein</fullName>
    </submittedName>
</protein>
<evidence type="ECO:0000313" key="2">
    <source>
        <dbReference type="Proteomes" id="UP000602647"/>
    </source>
</evidence>
<dbReference type="EMBL" id="JACRYT010000001">
    <property type="protein sequence ID" value="MBC6678232.1"/>
    <property type="molecule type" value="Genomic_DNA"/>
</dbReference>
<dbReference type="NCBIfam" id="NF038093">
    <property type="entry name" value="GrdX"/>
    <property type="match status" value="1"/>
</dbReference>
<dbReference type="Proteomes" id="UP000602647">
    <property type="component" value="Unassembled WGS sequence"/>
</dbReference>
<evidence type="ECO:0000313" key="1">
    <source>
        <dbReference type="EMBL" id="MBC6678232.1"/>
    </source>
</evidence>
<dbReference type="RefSeq" id="WP_187301436.1">
    <property type="nucleotide sequence ID" value="NZ_JACRYT010000001.1"/>
</dbReference>
<comment type="caution">
    <text evidence="1">The sequence shown here is derived from an EMBL/GenBank/DDBJ whole genome shotgun (WGS) entry which is preliminary data.</text>
</comment>
<dbReference type="InterPro" id="IPR047735">
    <property type="entry name" value="GrdX-like"/>
</dbReference>
<dbReference type="AlphaFoldDB" id="A0A923NHL4"/>
<sequence>MCYMIITNNPEVERYVKRKKKQFIVSKRNGTVKEVVMETRRLLMEGWSLVCDPLGGRKERANPYLTVVVGRNGTLESITCDVLRVEQLLDIYYRNRSYLEGLSERQRMDYSAIDCSLTCGALDKL</sequence>
<organism evidence="1 2">
    <name type="scientific">Zhenpiania hominis</name>
    <dbReference type="NCBI Taxonomy" id="2763644"/>
    <lineage>
        <taxon>Bacteria</taxon>
        <taxon>Bacillati</taxon>
        <taxon>Bacillota</taxon>
        <taxon>Clostridia</taxon>
        <taxon>Peptostreptococcales</taxon>
        <taxon>Anaerovoracaceae</taxon>
        <taxon>Zhenpiania</taxon>
    </lineage>
</organism>